<evidence type="ECO:0000313" key="2">
    <source>
        <dbReference type="Proteomes" id="UP001140293"/>
    </source>
</evidence>
<dbReference type="EMBL" id="JACKSJ010000186">
    <property type="protein sequence ID" value="MCV7172524.1"/>
    <property type="molecule type" value="Genomic_DNA"/>
</dbReference>
<comment type="caution">
    <text evidence="1">The sequence shown here is derived from an EMBL/GenBank/DDBJ whole genome shotgun (WGS) entry which is preliminary data.</text>
</comment>
<dbReference type="Proteomes" id="UP001140293">
    <property type="component" value="Unassembled WGS sequence"/>
</dbReference>
<reference evidence="1" key="1">
    <citation type="submission" date="2020-07" db="EMBL/GenBank/DDBJ databases">
        <authorList>
            <person name="Pettersson B.M.F."/>
            <person name="Behra P.R.K."/>
            <person name="Ramesh M."/>
            <person name="Das S."/>
            <person name="Dasgupta S."/>
            <person name="Kirsebom L.A."/>
        </authorList>
    </citation>
    <scope>NUCLEOTIDE SEQUENCE</scope>
    <source>
        <strain evidence="1">DSM 44615</strain>
    </source>
</reference>
<protein>
    <submittedName>
        <fullName evidence="1">Uncharacterized protein</fullName>
    </submittedName>
</protein>
<dbReference type="AlphaFoldDB" id="A0A9X2YRE4"/>
<dbReference type="RefSeq" id="WP_264014700.1">
    <property type="nucleotide sequence ID" value="NZ_JACKSJ010000186.1"/>
</dbReference>
<evidence type="ECO:0000313" key="1">
    <source>
        <dbReference type="EMBL" id="MCV7172524.1"/>
    </source>
</evidence>
<reference evidence="1" key="2">
    <citation type="journal article" date="2022" name="BMC Genomics">
        <title>Comparative genome analysis of mycobacteria focusing on tRNA and non-coding RNA.</title>
        <authorList>
            <person name="Behra P.R.K."/>
            <person name="Pettersson B.M.F."/>
            <person name="Ramesh M."/>
            <person name="Das S."/>
            <person name="Dasgupta S."/>
            <person name="Kirsebom L.A."/>
        </authorList>
    </citation>
    <scope>NUCLEOTIDE SEQUENCE</scope>
    <source>
        <strain evidence="1">DSM 44615</strain>
    </source>
</reference>
<organism evidence="1 2">
    <name type="scientific">[Mycobacterium] manitobense</name>
    <dbReference type="NCBI Taxonomy" id="190147"/>
    <lineage>
        <taxon>Bacteria</taxon>
        <taxon>Bacillati</taxon>
        <taxon>Actinomycetota</taxon>
        <taxon>Actinomycetes</taxon>
        <taxon>Mycobacteriales</taxon>
        <taxon>Mycobacteriaceae</taxon>
        <taxon>Mycolicibacterium</taxon>
    </lineage>
</organism>
<proteinExistence type="predicted"/>
<accession>A0A9X2YRE4</accession>
<keyword evidence="2" id="KW-1185">Reference proteome</keyword>
<sequence>MSTYTAVVVVVAGIAIAVYALAARESLMLVAPAIPGAAIMGAQAVT</sequence>
<name>A0A9X2YRE4_9MYCO</name>
<gene>
    <name evidence="1" type="ORF">H7I41_21640</name>
</gene>